<dbReference type="GO" id="GO:0030288">
    <property type="term" value="C:outer membrane-bounded periplasmic space"/>
    <property type="evidence" value="ECO:0007669"/>
    <property type="project" value="TreeGrafter"/>
</dbReference>
<dbReference type="PANTHER" id="PTHR37481">
    <property type="entry name" value="LIPOPOLYSACCHARIDE EXPORT SYSTEM PROTEIN LPTC"/>
    <property type="match status" value="1"/>
</dbReference>
<evidence type="ECO:0000256" key="6">
    <source>
        <dbReference type="SAM" id="Phobius"/>
    </source>
</evidence>
<dbReference type="InterPro" id="IPR052363">
    <property type="entry name" value="LPS_export_LptC"/>
</dbReference>
<dbReference type="GO" id="GO:0015221">
    <property type="term" value="F:lipopolysaccharide transmembrane transporter activity"/>
    <property type="evidence" value="ECO:0007669"/>
    <property type="project" value="InterPro"/>
</dbReference>
<sequence>MKAELHIPDLPEVPVALSPLHPPLDDQQRRTPLSWPVRTRERVVGYLPLMLMVGLALGTWLIAKNTPGLLAPSGPAVVKHEADYTLDQFDLQRFDPAGALKVEIQGEHMQHFPDDDIMEVEQIRVVTTEPDGRRMIATALHGRARGDSSEVWLDGQGQVVSEAPGELPIRMNGEHLHAFPKLRQLDSKYMVIVRQGDSEFNADGLEYDDNTRLLTLHGNVHALMQSALRKSVASKSAAQK</sequence>
<dbReference type="PANTHER" id="PTHR37481:SF1">
    <property type="entry name" value="LIPOPOLYSACCHARIDE EXPORT SYSTEM PROTEIN LPTC"/>
    <property type="match status" value="1"/>
</dbReference>
<evidence type="ECO:0000256" key="2">
    <source>
        <dbReference type="ARBA" id="ARBA00022519"/>
    </source>
</evidence>
<dbReference type="Gene3D" id="2.60.450.10">
    <property type="entry name" value="Lipopolysaccharide (LPS) transport protein A like domain"/>
    <property type="match status" value="1"/>
</dbReference>
<keyword evidence="8" id="KW-1185">Reference proteome</keyword>
<dbReference type="InterPro" id="IPR010664">
    <property type="entry name" value="LipoPS_assembly_LptC-rel"/>
</dbReference>
<evidence type="ECO:0000313" key="7">
    <source>
        <dbReference type="EMBL" id="MCK9688829.1"/>
    </source>
</evidence>
<evidence type="ECO:0000256" key="1">
    <source>
        <dbReference type="ARBA" id="ARBA00022475"/>
    </source>
</evidence>
<evidence type="ECO:0000256" key="3">
    <source>
        <dbReference type="ARBA" id="ARBA00022692"/>
    </source>
</evidence>
<dbReference type="GO" id="GO:0017089">
    <property type="term" value="F:glycolipid transfer activity"/>
    <property type="evidence" value="ECO:0007669"/>
    <property type="project" value="TreeGrafter"/>
</dbReference>
<reference evidence="7" key="1">
    <citation type="submission" date="2021-11" db="EMBL/GenBank/DDBJ databases">
        <title>BS-T2-15 a new species belonging to the Comamonadaceae family isolated from the soil of a French oak forest.</title>
        <authorList>
            <person name="Mieszkin S."/>
            <person name="Alain K."/>
        </authorList>
    </citation>
    <scope>NUCLEOTIDE SEQUENCE</scope>
    <source>
        <strain evidence="7">BS-T2-15</strain>
    </source>
</reference>
<dbReference type="AlphaFoldDB" id="A0A9X1YM17"/>
<organism evidence="7 8">
    <name type="scientific">Scleromatobacter humisilvae</name>
    <dbReference type="NCBI Taxonomy" id="2897159"/>
    <lineage>
        <taxon>Bacteria</taxon>
        <taxon>Pseudomonadati</taxon>
        <taxon>Pseudomonadota</taxon>
        <taxon>Betaproteobacteria</taxon>
        <taxon>Burkholderiales</taxon>
        <taxon>Sphaerotilaceae</taxon>
        <taxon>Scleromatobacter</taxon>
    </lineage>
</organism>
<evidence type="ECO:0000256" key="5">
    <source>
        <dbReference type="ARBA" id="ARBA00023136"/>
    </source>
</evidence>
<keyword evidence="4 6" id="KW-1133">Transmembrane helix</keyword>
<keyword evidence="2" id="KW-0997">Cell inner membrane</keyword>
<feature type="transmembrane region" description="Helical" evidence="6">
    <location>
        <begin position="43"/>
        <end position="63"/>
    </location>
</feature>
<evidence type="ECO:0000313" key="8">
    <source>
        <dbReference type="Proteomes" id="UP001139353"/>
    </source>
</evidence>
<proteinExistence type="predicted"/>
<dbReference type="RefSeq" id="WP_275684869.1">
    <property type="nucleotide sequence ID" value="NZ_JAJLJH010000010.1"/>
</dbReference>
<dbReference type="EMBL" id="JAJLJH010000010">
    <property type="protein sequence ID" value="MCK9688829.1"/>
    <property type="molecule type" value="Genomic_DNA"/>
</dbReference>
<dbReference type="InterPro" id="IPR026265">
    <property type="entry name" value="LptC"/>
</dbReference>
<keyword evidence="3 6" id="KW-0812">Transmembrane</keyword>
<dbReference type="Proteomes" id="UP001139353">
    <property type="component" value="Unassembled WGS sequence"/>
</dbReference>
<keyword evidence="1" id="KW-1003">Cell membrane</keyword>
<dbReference type="GO" id="GO:0005886">
    <property type="term" value="C:plasma membrane"/>
    <property type="evidence" value="ECO:0007669"/>
    <property type="project" value="InterPro"/>
</dbReference>
<keyword evidence="5 6" id="KW-0472">Membrane</keyword>
<accession>A0A9X1YM17</accession>
<dbReference type="Pfam" id="PF06835">
    <property type="entry name" value="LptC"/>
    <property type="match status" value="1"/>
</dbReference>
<gene>
    <name evidence="7" type="primary">lptC</name>
    <name evidence="7" type="ORF">LPC04_24205</name>
</gene>
<dbReference type="NCBIfam" id="TIGR04409">
    <property type="entry name" value="LptC_YrbK"/>
    <property type="match status" value="1"/>
</dbReference>
<evidence type="ECO:0000256" key="4">
    <source>
        <dbReference type="ARBA" id="ARBA00022989"/>
    </source>
</evidence>
<protein>
    <submittedName>
        <fullName evidence="7">LPS export ABC transporter periplasmic protein LptC</fullName>
    </submittedName>
</protein>
<comment type="caution">
    <text evidence="7">The sequence shown here is derived from an EMBL/GenBank/DDBJ whole genome shotgun (WGS) entry which is preliminary data.</text>
</comment>
<name>A0A9X1YM17_9BURK</name>